<keyword evidence="12" id="KW-1185">Reference proteome</keyword>
<comment type="catalytic activity">
    <reaction evidence="9">
        <text>4-(3-methylbut-2-enyl)-L-tryptophan + S-adenosyl-L-methionine = 4-(3-methylbut-2-enyl)-L-abrine + S-adenosyl-L-homocysteine + H(+)</text>
        <dbReference type="Rhea" id="RHEA:34435"/>
        <dbReference type="ChEBI" id="CHEBI:15378"/>
        <dbReference type="ChEBI" id="CHEBI:57856"/>
        <dbReference type="ChEBI" id="CHEBI:58209"/>
        <dbReference type="ChEBI" id="CHEBI:59789"/>
        <dbReference type="ChEBI" id="CHEBI:67248"/>
        <dbReference type="EC" id="2.1.1.261"/>
    </reaction>
</comment>
<dbReference type="GeneID" id="64971515"/>
<evidence type="ECO:0000256" key="2">
    <source>
        <dbReference type="ARBA" id="ARBA00008361"/>
    </source>
</evidence>
<dbReference type="PANTHER" id="PTHR43397:SF1">
    <property type="entry name" value="ERGOTHIONEINE BIOSYNTHESIS PROTEIN 1"/>
    <property type="match status" value="1"/>
</dbReference>
<keyword evidence="4" id="KW-0017">Alkaloid metabolism</keyword>
<dbReference type="PIRSF" id="PIRSF018005">
    <property type="entry name" value="UCP018005"/>
    <property type="match status" value="1"/>
</dbReference>
<dbReference type="OrthoDB" id="659at2759"/>
<dbReference type="Proteomes" id="UP000654913">
    <property type="component" value="Chromosome 2"/>
</dbReference>
<sequence length="362" mass="41104">MTKTTPQILDIGGGELRAYNKALLEKKLFWTQDEEQPSNGDVDVHVQPRKRVLPTSIIYGDKGLELWARITHLPSYYQTRGEAALLAENAAELGRWIRRDSLLIDLGCGDIRKLTPLLEELNRSQKPVLYCPLDLSRRSIQRAIEQTELFSRFPCISVTGLWGSFEDGVDWANRTSGDDDRPRVFLSLGSMLGNDYFEPAVARLKWLCETGLRSESDLILLTMDGTKDGEKICESYDDAEGLFTAFIRQGFEDSNHLFGADADSWYRHEDWSLLRTLTTAPATQHRFVLQAKRNVQCPPVRDVTFRQGDEIHCYEGFKYGPEEMGRQFEAAGLRVYACWKGPHDDIWNAAFCSVEPMPNGAV</sequence>
<dbReference type="RefSeq" id="XP_041553704.1">
    <property type="nucleotide sequence ID" value="XM_041700750.1"/>
</dbReference>
<dbReference type="EMBL" id="AP024444">
    <property type="protein sequence ID" value="BCS21510.1"/>
    <property type="molecule type" value="Genomic_DNA"/>
</dbReference>
<evidence type="ECO:0000256" key="1">
    <source>
        <dbReference type="ARBA" id="ARBA00005107"/>
    </source>
</evidence>
<evidence type="ECO:0000256" key="6">
    <source>
        <dbReference type="ARBA" id="ARBA00022679"/>
    </source>
</evidence>
<proteinExistence type="inferred from homology"/>
<evidence type="ECO:0000313" key="11">
    <source>
        <dbReference type="EMBL" id="BCS21510.1"/>
    </source>
</evidence>
<dbReference type="GO" id="GO:0032259">
    <property type="term" value="P:methylation"/>
    <property type="evidence" value="ECO:0007669"/>
    <property type="project" value="UniProtKB-KW"/>
</dbReference>
<gene>
    <name evidence="11" type="ORF">APUU_21942A</name>
</gene>
<dbReference type="InterPro" id="IPR017805">
    <property type="entry name" value="SAM_MeTrfase_EasF-type_put"/>
</dbReference>
<evidence type="ECO:0000256" key="9">
    <source>
        <dbReference type="ARBA" id="ARBA00049425"/>
    </source>
</evidence>
<dbReference type="Pfam" id="PF10017">
    <property type="entry name" value="Methyltransf_33"/>
    <property type="match status" value="1"/>
</dbReference>
<dbReference type="PANTHER" id="PTHR43397">
    <property type="entry name" value="ERGOTHIONEINE BIOSYNTHESIS PROTEIN 1"/>
    <property type="match status" value="1"/>
</dbReference>
<dbReference type="KEGG" id="apuu:APUU_21942A"/>
<keyword evidence="5" id="KW-0489">Methyltransferase</keyword>
<comment type="subunit">
    <text evidence="3">Homodimer.</text>
</comment>
<keyword evidence="6" id="KW-0808">Transferase</keyword>
<evidence type="ECO:0000256" key="5">
    <source>
        <dbReference type="ARBA" id="ARBA00022603"/>
    </source>
</evidence>
<evidence type="ECO:0000313" key="12">
    <source>
        <dbReference type="Proteomes" id="UP000654913"/>
    </source>
</evidence>
<dbReference type="InterPro" id="IPR051128">
    <property type="entry name" value="EgtD_Methyltrsf_superfamily"/>
</dbReference>
<dbReference type="InterPro" id="IPR019257">
    <property type="entry name" value="MeTrfase_dom"/>
</dbReference>
<dbReference type="EC" id="2.1.1.261" evidence="8"/>
<reference evidence="11" key="2">
    <citation type="submission" date="2021-02" db="EMBL/GenBank/DDBJ databases">
        <title>Aspergillus puulaauensis MK2 genome sequence.</title>
        <authorList>
            <person name="Futagami T."/>
            <person name="Mori K."/>
            <person name="Kadooka C."/>
            <person name="Tanaka T."/>
        </authorList>
    </citation>
    <scope>NUCLEOTIDE SEQUENCE</scope>
    <source>
        <strain evidence="11">MK2</strain>
    </source>
</reference>
<comment type="pathway">
    <text evidence="1">Alkaloid biosynthesis; ergot alkaloid biosynthesis.</text>
</comment>
<evidence type="ECO:0000256" key="3">
    <source>
        <dbReference type="ARBA" id="ARBA00011738"/>
    </source>
</evidence>
<protein>
    <recommendedName>
        <fullName evidence="8">4-dimethylallyltryptophan N-methyltransferase</fullName>
        <ecNumber evidence="8">2.1.1.261</ecNumber>
    </recommendedName>
</protein>
<reference evidence="11" key="1">
    <citation type="submission" date="2021-01" db="EMBL/GenBank/DDBJ databases">
        <authorList>
            <consortium name="Aspergillus puulaauensis MK2 genome sequencing consortium"/>
            <person name="Kazuki M."/>
            <person name="Futagami T."/>
        </authorList>
    </citation>
    <scope>NUCLEOTIDE SEQUENCE</scope>
    <source>
        <strain evidence="11">MK2</strain>
    </source>
</reference>
<accession>A0A7R7XHP6</accession>
<comment type="similarity">
    <text evidence="2">Belongs to the methyltransferase superfamily.</text>
</comment>
<dbReference type="NCBIfam" id="TIGR03439">
    <property type="entry name" value="methyl_EasF"/>
    <property type="match status" value="1"/>
</dbReference>
<dbReference type="Gene3D" id="3.40.50.150">
    <property type="entry name" value="Vaccinia Virus protein VP39"/>
    <property type="match status" value="1"/>
</dbReference>
<organism evidence="11 12">
    <name type="scientific">Aspergillus puulaauensis</name>
    <dbReference type="NCBI Taxonomy" id="1220207"/>
    <lineage>
        <taxon>Eukaryota</taxon>
        <taxon>Fungi</taxon>
        <taxon>Dikarya</taxon>
        <taxon>Ascomycota</taxon>
        <taxon>Pezizomycotina</taxon>
        <taxon>Eurotiomycetes</taxon>
        <taxon>Eurotiomycetidae</taxon>
        <taxon>Eurotiales</taxon>
        <taxon>Aspergillaceae</taxon>
        <taxon>Aspergillus</taxon>
    </lineage>
</organism>
<dbReference type="InterPro" id="IPR017804">
    <property type="entry name" value="MeTrfase_EgtD-like"/>
</dbReference>
<evidence type="ECO:0000259" key="10">
    <source>
        <dbReference type="Pfam" id="PF10017"/>
    </source>
</evidence>
<keyword evidence="7" id="KW-0949">S-adenosyl-L-methionine</keyword>
<dbReference type="GO" id="GO:0009820">
    <property type="term" value="P:alkaloid metabolic process"/>
    <property type="evidence" value="ECO:0007669"/>
    <property type="project" value="UniProtKB-KW"/>
</dbReference>
<dbReference type="AlphaFoldDB" id="A0A7R7XHP6"/>
<feature type="domain" description="Histidine-specific methyltransferase SAM-dependent" evidence="10">
    <location>
        <begin position="49"/>
        <end position="346"/>
    </location>
</feature>
<evidence type="ECO:0000256" key="7">
    <source>
        <dbReference type="ARBA" id="ARBA00022691"/>
    </source>
</evidence>
<name>A0A7R7XHP6_9EURO</name>
<evidence type="ECO:0000256" key="8">
    <source>
        <dbReference type="ARBA" id="ARBA00039094"/>
    </source>
</evidence>
<dbReference type="InterPro" id="IPR029063">
    <property type="entry name" value="SAM-dependent_MTases_sf"/>
</dbReference>
<dbReference type="GO" id="GO:0008168">
    <property type="term" value="F:methyltransferase activity"/>
    <property type="evidence" value="ECO:0007669"/>
    <property type="project" value="UniProtKB-KW"/>
</dbReference>
<evidence type="ECO:0000256" key="4">
    <source>
        <dbReference type="ARBA" id="ARBA00022589"/>
    </source>
</evidence>